<keyword evidence="1" id="KW-1133">Transmembrane helix</keyword>
<dbReference type="EMBL" id="BLKX01000001">
    <property type="protein sequence ID" value="GFG81949.1"/>
    <property type="molecule type" value="Genomic_DNA"/>
</dbReference>
<keyword evidence="1" id="KW-0812">Transmembrane</keyword>
<dbReference type="Proteomes" id="UP000465240">
    <property type="component" value="Unassembled WGS sequence"/>
</dbReference>
<evidence type="ECO:0000313" key="2">
    <source>
        <dbReference type="EMBL" id="GFG81949.1"/>
    </source>
</evidence>
<name>A0ABQ1CC21_9MYCO</name>
<protein>
    <submittedName>
        <fullName evidence="2">Uncharacterized protein</fullName>
    </submittedName>
</protein>
<keyword evidence="1" id="KW-0472">Membrane</keyword>
<proteinExistence type="predicted"/>
<reference evidence="2 3" key="1">
    <citation type="journal article" date="2019" name="Emerg. Microbes Infect.">
        <title>Comprehensive subspecies identification of 175 nontuberculous mycobacteria species based on 7547 genomic profiles.</title>
        <authorList>
            <person name="Matsumoto Y."/>
            <person name="Kinjo T."/>
            <person name="Motooka D."/>
            <person name="Nabeya D."/>
            <person name="Jung N."/>
            <person name="Uechi K."/>
            <person name="Horii T."/>
            <person name="Iida T."/>
            <person name="Fujita J."/>
            <person name="Nakamura S."/>
        </authorList>
    </citation>
    <scope>NUCLEOTIDE SEQUENCE [LARGE SCALE GENOMIC DNA]</scope>
    <source>
        <strain evidence="2 3">JCM 18565</strain>
    </source>
</reference>
<accession>A0ABQ1CC21</accession>
<sequence length="77" mass="8310">MIGRTNPGVHGSWICQLDSVQQKGRDVIILGIILLLIGYFAGIPILYTIGGILVLVGVILWILGAVGRPVGGRRVWF</sequence>
<keyword evidence="3" id="KW-1185">Reference proteome</keyword>
<evidence type="ECO:0000313" key="3">
    <source>
        <dbReference type="Proteomes" id="UP000465240"/>
    </source>
</evidence>
<feature type="transmembrane region" description="Helical" evidence="1">
    <location>
        <begin position="27"/>
        <end position="46"/>
    </location>
</feature>
<gene>
    <name evidence="2" type="ORF">MPRG_52250</name>
</gene>
<evidence type="ECO:0000256" key="1">
    <source>
        <dbReference type="SAM" id="Phobius"/>
    </source>
</evidence>
<feature type="transmembrane region" description="Helical" evidence="1">
    <location>
        <begin position="52"/>
        <end position="71"/>
    </location>
</feature>
<comment type="caution">
    <text evidence="2">The sequence shown here is derived from an EMBL/GenBank/DDBJ whole genome shotgun (WGS) entry which is preliminary data.</text>
</comment>
<organism evidence="2 3">
    <name type="scientific">Mycobacterium paragordonae</name>
    <dbReference type="NCBI Taxonomy" id="1389713"/>
    <lineage>
        <taxon>Bacteria</taxon>
        <taxon>Bacillati</taxon>
        <taxon>Actinomycetota</taxon>
        <taxon>Actinomycetes</taxon>
        <taxon>Mycobacteriales</taxon>
        <taxon>Mycobacteriaceae</taxon>
        <taxon>Mycobacterium</taxon>
    </lineage>
</organism>